<sequence length="45" mass="5015">MRKGGGPMGNKVDFVTVESLDRQTQQLTQVELQLLDELPARDDGQ</sequence>
<gene>
    <name evidence="1" type="ORF">GCM10009733_024710</name>
</gene>
<dbReference type="RefSeq" id="WP_346104183.1">
    <property type="nucleotide sequence ID" value="NZ_BAAAMU010000014.1"/>
</dbReference>
<dbReference type="EMBL" id="BAAAMU010000014">
    <property type="protein sequence ID" value="GAA1627028.1"/>
    <property type="molecule type" value="Genomic_DNA"/>
</dbReference>
<accession>A0ABN2F3Z1</accession>
<reference evidence="1 2" key="1">
    <citation type="journal article" date="2019" name="Int. J. Syst. Evol. Microbiol.">
        <title>The Global Catalogue of Microorganisms (GCM) 10K type strain sequencing project: providing services to taxonomists for standard genome sequencing and annotation.</title>
        <authorList>
            <consortium name="The Broad Institute Genomics Platform"/>
            <consortium name="The Broad Institute Genome Sequencing Center for Infectious Disease"/>
            <person name="Wu L."/>
            <person name="Ma J."/>
        </authorList>
    </citation>
    <scope>NUCLEOTIDE SEQUENCE [LARGE SCALE GENOMIC DNA]</scope>
    <source>
        <strain evidence="1 2">JCM 13929</strain>
    </source>
</reference>
<comment type="caution">
    <text evidence="1">The sequence shown here is derived from an EMBL/GenBank/DDBJ whole genome shotgun (WGS) entry which is preliminary data.</text>
</comment>
<keyword evidence="2" id="KW-1185">Reference proteome</keyword>
<organism evidence="1 2">
    <name type="scientific">Nonomuraea maheshkhaliensis</name>
    <dbReference type="NCBI Taxonomy" id="419590"/>
    <lineage>
        <taxon>Bacteria</taxon>
        <taxon>Bacillati</taxon>
        <taxon>Actinomycetota</taxon>
        <taxon>Actinomycetes</taxon>
        <taxon>Streptosporangiales</taxon>
        <taxon>Streptosporangiaceae</taxon>
        <taxon>Nonomuraea</taxon>
    </lineage>
</organism>
<evidence type="ECO:0000313" key="2">
    <source>
        <dbReference type="Proteomes" id="UP001500064"/>
    </source>
</evidence>
<evidence type="ECO:0000313" key="1">
    <source>
        <dbReference type="EMBL" id="GAA1627028.1"/>
    </source>
</evidence>
<name>A0ABN2F3Z1_9ACTN</name>
<dbReference type="Proteomes" id="UP001500064">
    <property type="component" value="Unassembled WGS sequence"/>
</dbReference>
<protein>
    <submittedName>
        <fullName evidence="1">Uncharacterized protein</fullName>
    </submittedName>
</protein>
<proteinExistence type="predicted"/>